<dbReference type="PANTHER" id="PTHR43861">
    <property type="entry name" value="TRANS-ACONITATE 2-METHYLTRANSFERASE-RELATED"/>
    <property type="match status" value="1"/>
</dbReference>
<keyword evidence="4" id="KW-0489">Methyltransferase</keyword>
<dbReference type="AlphaFoldDB" id="A0A542DZ97"/>
<dbReference type="SUPFAM" id="SSF53335">
    <property type="entry name" value="S-adenosyl-L-methionine-dependent methyltransferases"/>
    <property type="match status" value="1"/>
</dbReference>
<accession>A0A542DZ97</accession>
<evidence type="ECO:0000313" key="4">
    <source>
        <dbReference type="EMBL" id="TQJ08421.1"/>
    </source>
</evidence>
<evidence type="ECO:0000313" key="5">
    <source>
        <dbReference type="Proteomes" id="UP000317893"/>
    </source>
</evidence>
<dbReference type="Pfam" id="PF13649">
    <property type="entry name" value="Methyltransf_25"/>
    <property type="match status" value="1"/>
</dbReference>
<dbReference type="InterPro" id="IPR041698">
    <property type="entry name" value="Methyltransf_25"/>
</dbReference>
<dbReference type="GO" id="GO:0032259">
    <property type="term" value="P:methylation"/>
    <property type="evidence" value="ECO:0007669"/>
    <property type="project" value="UniProtKB-KW"/>
</dbReference>
<feature type="region of interest" description="Disordered" evidence="2">
    <location>
        <begin position="1"/>
        <end position="28"/>
    </location>
</feature>
<dbReference type="EMBL" id="VFMN01000001">
    <property type="protein sequence ID" value="TQJ08421.1"/>
    <property type="molecule type" value="Genomic_DNA"/>
</dbReference>
<evidence type="ECO:0000256" key="1">
    <source>
        <dbReference type="ARBA" id="ARBA00022679"/>
    </source>
</evidence>
<feature type="domain" description="Methyltransferase" evidence="3">
    <location>
        <begin position="65"/>
        <end position="159"/>
    </location>
</feature>
<gene>
    <name evidence="4" type="ORF">FB458_1509</name>
</gene>
<dbReference type="Proteomes" id="UP000317893">
    <property type="component" value="Unassembled WGS sequence"/>
</dbReference>
<name>A0A542DZ97_9MICO</name>
<dbReference type="GO" id="GO:0008168">
    <property type="term" value="F:methyltransferase activity"/>
    <property type="evidence" value="ECO:0007669"/>
    <property type="project" value="UniProtKB-KW"/>
</dbReference>
<evidence type="ECO:0000256" key="2">
    <source>
        <dbReference type="SAM" id="MobiDB-lite"/>
    </source>
</evidence>
<sequence length="243" mass="26045">MAHHAHEHPDRHDHPAPPAVDPDTDPATFWEDRYAGSEKVWSGRVNATTADVVATLPRPDGGTAVDLGCGEGGDAVWLAEQGWRVTAVDLSPTAVARGAAGAQDRGVADRTTWVAHDLATWDGPGEEVDLVTASFLHSPVALERGAIVRRAAGWVRPGGHLLLVTHVFESADDMPPWTGAGEDGERLEIPEMPPPSVELPQLGLDLDAWEVVTAEVRRREASDPRGSGSVFPVKDGVLLLRRR</sequence>
<dbReference type="PANTHER" id="PTHR43861:SF3">
    <property type="entry name" value="PUTATIVE (AFU_ORTHOLOGUE AFUA_2G14390)-RELATED"/>
    <property type="match status" value="1"/>
</dbReference>
<reference evidence="4 5" key="1">
    <citation type="submission" date="2019-06" db="EMBL/GenBank/DDBJ databases">
        <title>Sequencing the genomes of 1000 actinobacteria strains.</title>
        <authorList>
            <person name="Klenk H.-P."/>
        </authorList>
    </citation>
    <scope>NUCLEOTIDE SEQUENCE [LARGE SCALE GENOMIC DNA]</scope>
    <source>
        <strain evidence="4 5">DSM 18607</strain>
    </source>
</reference>
<protein>
    <submittedName>
        <fullName evidence="4">Methyltransferase family protein</fullName>
    </submittedName>
</protein>
<dbReference type="RefSeq" id="WP_141847938.1">
    <property type="nucleotide sequence ID" value="NZ_BAAAPR010000004.1"/>
</dbReference>
<proteinExistence type="predicted"/>
<dbReference type="OrthoDB" id="9786503at2"/>
<comment type="caution">
    <text evidence="4">The sequence shown here is derived from an EMBL/GenBank/DDBJ whole genome shotgun (WGS) entry which is preliminary data.</text>
</comment>
<evidence type="ECO:0000259" key="3">
    <source>
        <dbReference type="Pfam" id="PF13649"/>
    </source>
</evidence>
<keyword evidence="5" id="KW-1185">Reference proteome</keyword>
<organism evidence="4 5">
    <name type="scientific">Lapillicoccus jejuensis</name>
    <dbReference type="NCBI Taxonomy" id="402171"/>
    <lineage>
        <taxon>Bacteria</taxon>
        <taxon>Bacillati</taxon>
        <taxon>Actinomycetota</taxon>
        <taxon>Actinomycetes</taxon>
        <taxon>Micrococcales</taxon>
        <taxon>Intrasporangiaceae</taxon>
        <taxon>Lapillicoccus</taxon>
    </lineage>
</organism>
<dbReference type="CDD" id="cd02440">
    <property type="entry name" value="AdoMet_MTases"/>
    <property type="match status" value="1"/>
</dbReference>
<dbReference type="InterPro" id="IPR029063">
    <property type="entry name" value="SAM-dependent_MTases_sf"/>
</dbReference>
<dbReference type="Gene3D" id="3.40.50.150">
    <property type="entry name" value="Vaccinia Virus protein VP39"/>
    <property type="match status" value="1"/>
</dbReference>
<keyword evidence="1 4" id="KW-0808">Transferase</keyword>